<dbReference type="EMBL" id="JACERJ010000011">
    <property type="protein sequence ID" value="MBA5205423.1"/>
    <property type="molecule type" value="Genomic_DNA"/>
</dbReference>
<dbReference type="Proteomes" id="UP000557749">
    <property type="component" value="Unassembled WGS sequence"/>
</dbReference>
<evidence type="ECO:0000313" key="1">
    <source>
        <dbReference type="EMBL" id="MBA5205423.1"/>
    </source>
</evidence>
<name>A0AAW3T0B3_9GAMM</name>
<protein>
    <submittedName>
        <fullName evidence="1">Uncharacterized protein</fullName>
    </submittedName>
</protein>
<proteinExistence type="predicted"/>
<dbReference type="RefSeq" id="WP_012773032.1">
    <property type="nucleotide sequence ID" value="NZ_CP065044.1"/>
</dbReference>
<sequence>MADSAVIILIIVFERLLGVTSAKGISVHRITFRYLTEQQNVALDHPTGQFT</sequence>
<dbReference type="GeneID" id="67795887"/>
<reference evidence="1 2" key="1">
    <citation type="submission" date="2020-07" db="EMBL/GenBank/DDBJ databases">
        <title>Characterization of Pectobacterium aroidearum strains causing soft rot on Amorphophallus konjac.</title>
        <authorList>
            <person name="Xie H."/>
        </authorList>
    </citation>
    <scope>NUCLEOTIDE SEQUENCE [LARGE SCALE GENOMIC DNA]</scope>
    <source>
        <strain evidence="1 2">MY7</strain>
    </source>
</reference>
<accession>A0AAW3T0B3</accession>
<dbReference type="AlphaFoldDB" id="A0AAW3T0B3"/>
<evidence type="ECO:0000313" key="2">
    <source>
        <dbReference type="Proteomes" id="UP000557749"/>
    </source>
</evidence>
<organism evidence="1 2">
    <name type="scientific">Pectobacterium aroidearum</name>
    <dbReference type="NCBI Taxonomy" id="1201031"/>
    <lineage>
        <taxon>Bacteria</taxon>
        <taxon>Pseudomonadati</taxon>
        <taxon>Pseudomonadota</taxon>
        <taxon>Gammaproteobacteria</taxon>
        <taxon>Enterobacterales</taxon>
        <taxon>Pectobacteriaceae</taxon>
        <taxon>Pectobacterium</taxon>
    </lineage>
</organism>
<gene>
    <name evidence="1" type="ORF">H2Y57_17240</name>
</gene>
<comment type="caution">
    <text evidence="1">The sequence shown here is derived from an EMBL/GenBank/DDBJ whole genome shotgun (WGS) entry which is preliminary data.</text>
</comment>